<comment type="caution">
    <text evidence="2">The sequence shown here is derived from an EMBL/GenBank/DDBJ whole genome shotgun (WGS) entry which is preliminary data.</text>
</comment>
<dbReference type="InterPro" id="IPR013783">
    <property type="entry name" value="Ig-like_fold"/>
</dbReference>
<reference evidence="2 3" key="1">
    <citation type="submission" date="2019-09" db="EMBL/GenBank/DDBJ databases">
        <title>Genome sequence and assembly of Taibaiella sp.</title>
        <authorList>
            <person name="Chhetri G."/>
        </authorList>
    </citation>
    <scope>NUCLEOTIDE SEQUENCE [LARGE SCALE GENOMIC DNA]</scope>
    <source>
        <strain evidence="2 3">KVB11</strain>
    </source>
</reference>
<protein>
    <submittedName>
        <fullName evidence="2">T9SS type B sorting domain-containing protein</fullName>
    </submittedName>
</protein>
<feature type="signal peptide" evidence="1">
    <location>
        <begin position="1"/>
        <end position="34"/>
    </location>
</feature>
<evidence type="ECO:0000313" key="2">
    <source>
        <dbReference type="EMBL" id="KAA5533354.1"/>
    </source>
</evidence>
<gene>
    <name evidence="2" type="ORF">F0919_12480</name>
</gene>
<dbReference type="RefSeq" id="WP_150033101.1">
    <property type="nucleotide sequence ID" value="NZ_VWSH01000003.1"/>
</dbReference>
<keyword evidence="1" id="KW-0732">Signal</keyword>
<keyword evidence="3" id="KW-1185">Reference proteome</keyword>
<dbReference type="InterPro" id="IPR026341">
    <property type="entry name" value="T9SS_type_B"/>
</dbReference>
<dbReference type="NCBIfam" id="TIGR04131">
    <property type="entry name" value="Bac_Flav_CTERM"/>
    <property type="match status" value="1"/>
</dbReference>
<dbReference type="Gene3D" id="2.60.40.10">
    <property type="entry name" value="Immunoglobulins"/>
    <property type="match status" value="2"/>
</dbReference>
<dbReference type="EMBL" id="VWSH01000003">
    <property type="protein sequence ID" value="KAA5533354.1"/>
    <property type="molecule type" value="Genomic_DNA"/>
</dbReference>
<dbReference type="Pfam" id="PF13585">
    <property type="entry name" value="CHU_C"/>
    <property type="match status" value="1"/>
</dbReference>
<dbReference type="InterPro" id="IPR036179">
    <property type="entry name" value="Ig-like_dom_sf"/>
</dbReference>
<dbReference type="InterPro" id="IPR035986">
    <property type="entry name" value="PKD_dom_sf"/>
</dbReference>
<name>A0A5M6CDV9_9BACT</name>
<evidence type="ECO:0000313" key="3">
    <source>
        <dbReference type="Proteomes" id="UP000323632"/>
    </source>
</evidence>
<feature type="chain" id="PRO_5024314561" evidence="1">
    <location>
        <begin position="35"/>
        <end position="588"/>
    </location>
</feature>
<organism evidence="2 3">
    <name type="scientific">Taibaiella lutea</name>
    <dbReference type="NCBI Taxonomy" id="2608001"/>
    <lineage>
        <taxon>Bacteria</taxon>
        <taxon>Pseudomonadati</taxon>
        <taxon>Bacteroidota</taxon>
        <taxon>Chitinophagia</taxon>
        <taxon>Chitinophagales</taxon>
        <taxon>Chitinophagaceae</taxon>
        <taxon>Taibaiella</taxon>
    </lineage>
</organism>
<sequence>MKNKNNTPILSKWHVLLTCCFAVVSLLFSNKANAQAAGPCDSISPFCTDDTTTYTNQTGVPTPPFNFNLGCLGSAPNQAWFYMQIATTGPMQFNISQNNTAGTPIDVDFAMWGPFTSMTQGCSQVSSNAAPIQCSYSAAAVEQAGLGMPGGTGSGASTPPIPNAGEIYLIVITNFSNQPGTVTFNQSGGTGETDCSIICGLHASNNGPVCQGTPATLTATNDDTTHTFDYLWTGPGGFTSTLQNPSVIINSPGVFTFTVRSISNENDTCNEQTTIEILATNLMPTDISICSGETYNWFGKEYYNAGTYDTTFTNMAGCDSVVRLNLTVNPLPNVATKGAMALGICAGSSTKLSLITSEPNVTYQWMRDGYPVSGQTNYFIEASEAGRYKVVATTNKGCTKTSAEFNLTVNPNPVAKVQPLSNEIICAYDTMEVMADQGTNYEYRWSPEKPFRAITGAEGQKVKGVFIDPVTQVVLTVFNEFGCYDSDTALVQTKPCCEVLIPNAFSPNNDNKNDYFNPMLQNGQILLSFKVYDRFGKLVYDNESPKLGWNGNYKDGTPAASAVYMYYVKYTCADGKLYEKKESITLLR</sequence>
<evidence type="ECO:0000256" key="1">
    <source>
        <dbReference type="SAM" id="SignalP"/>
    </source>
</evidence>
<accession>A0A5M6CDV9</accession>
<dbReference type="AlphaFoldDB" id="A0A5M6CDV9"/>
<proteinExistence type="predicted"/>
<dbReference type="SUPFAM" id="SSF49299">
    <property type="entry name" value="PKD domain"/>
    <property type="match status" value="1"/>
</dbReference>
<dbReference type="SUPFAM" id="SSF48726">
    <property type="entry name" value="Immunoglobulin"/>
    <property type="match status" value="1"/>
</dbReference>
<dbReference type="Proteomes" id="UP000323632">
    <property type="component" value="Unassembled WGS sequence"/>
</dbReference>